<dbReference type="EMBL" id="BEZZ01078926">
    <property type="protein sequence ID" value="GCC42004.1"/>
    <property type="molecule type" value="Genomic_DNA"/>
</dbReference>
<accession>A0A401TH56</accession>
<name>A0A401TH56_CHIPU</name>
<sequence length="104" mass="10950">IDAPCAVIELLAVSNDPCCIECFSDEDVASDDICTVVGCVSDEDIVTADACIVGYISDELSVIDDRLAWVPWSSDEDSVINVNCDVDDPGSGVERVCGNGCAEE</sequence>
<keyword evidence="2" id="KW-1185">Reference proteome</keyword>
<dbReference type="AlphaFoldDB" id="A0A401TH56"/>
<gene>
    <name evidence="1" type="ORF">chiPu_0026416</name>
</gene>
<reference evidence="1 2" key="1">
    <citation type="journal article" date="2018" name="Nat. Ecol. Evol.">
        <title>Shark genomes provide insights into elasmobranch evolution and the origin of vertebrates.</title>
        <authorList>
            <person name="Hara Y"/>
            <person name="Yamaguchi K"/>
            <person name="Onimaru K"/>
            <person name="Kadota M"/>
            <person name="Koyanagi M"/>
            <person name="Keeley SD"/>
            <person name="Tatsumi K"/>
            <person name="Tanaka K"/>
            <person name="Motone F"/>
            <person name="Kageyama Y"/>
            <person name="Nozu R"/>
            <person name="Adachi N"/>
            <person name="Nishimura O"/>
            <person name="Nakagawa R"/>
            <person name="Tanegashima C"/>
            <person name="Kiyatake I"/>
            <person name="Matsumoto R"/>
            <person name="Murakumo K"/>
            <person name="Nishida K"/>
            <person name="Terakita A"/>
            <person name="Kuratani S"/>
            <person name="Sato K"/>
            <person name="Hyodo S Kuraku.S."/>
        </authorList>
    </citation>
    <scope>NUCLEOTIDE SEQUENCE [LARGE SCALE GENOMIC DNA]</scope>
</reference>
<proteinExistence type="predicted"/>
<organism evidence="1 2">
    <name type="scientific">Chiloscyllium punctatum</name>
    <name type="common">Brownbanded bambooshark</name>
    <name type="synonym">Hemiscyllium punctatum</name>
    <dbReference type="NCBI Taxonomy" id="137246"/>
    <lineage>
        <taxon>Eukaryota</taxon>
        <taxon>Metazoa</taxon>
        <taxon>Chordata</taxon>
        <taxon>Craniata</taxon>
        <taxon>Vertebrata</taxon>
        <taxon>Chondrichthyes</taxon>
        <taxon>Elasmobranchii</taxon>
        <taxon>Galeomorphii</taxon>
        <taxon>Galeoidea</taxon>
        <taxon>Orectolobiformes</taxon>
        <taxon>Hemiscylliidae</taxon>
        <taxon>Chiloscyllium</taxon>
    </lineage>
</organism>
<dbReference type="OrthoDB" id="10619711at2759"/>
<dbReference type="Proteomes" id="UP000287033">
    <property type="component" value="Unassembled WGS sequence"/>
</dbReference>
<evidence type="ECO:0000313" key="2">
    <source>
        <dbReference type="Proteomes" id="UP000287033"/>
    </source>
</evidence>
<comment type="caution">
    <text evidence="1">The sequence shown here is derived from an EMBL/GenBank/DDBJ whole genome shotgun (WGS) entry which is preliminary data.</text>
</comment>
<feature type="non-terminal residue" evidence="1">
    <location>
        <position position="1"/>
    </location>
</feature>
<evidence type="ECO:0000313" key="1">
    <source>
        <dbReference type="EMBL" id="GCC42004.1"/>
    </source>
</evidence>
<protein>
    <submittedName>
        <fullName evidence="1">Uncharacterized protein</fullName>
    </submittedName>
</protein>